<organism evidence="1 2">
    <name type="scientific">Vibrio pectenicida</name>
    <dbReference type="NCBI Taxonomy" id="62763"/>
    <lineage>
        <taxon>Bacteria</taxon>
        <taxon>Pseudomonadati</taxon>
        <taxon>Pseudomonadota</taxon>
        <taxon>Gammaproteobacteria</taxon>
        <taxon>Vibrionales</taxon>
        <taxon>Vibrionaceae</taxon>
        <taxon>Vibrio</taxon>
    </lineage>
</organism>
<evidence type="ECO:0008006" key="3">
    <source>
        <dbReference type="Google" id="ProtNLM"/>
    </source>
</evidence>
<evidence type="ECO:0000313" key="1">
    <source>
        <dbReference type="EMBL" id="NOH71720.1"/>
    </source>
</evidence>
<reference evidence="1 2" key="1">
    <citation type="submission" date="2019-09" db="EMBL/GenBank/DDBJ databases">
        <title>Draft genome sequencing and comparative genomics of hatchery-associated Vibrios.</title>
        <authorList>
            <person name="Kehlet-Delgado H."/>
            <person name="Mueller R.S."/>
        </authorList>
    </citation>
    <scope>NUCLEOTIDE SEQUENCE [LARGE SCALE GENOMIC DNA]</scope>
    <source>
        <strain evidence="1 2">99-46-Y</strain>
    </source>
</reference>
<name>A0A7Y4EDH7_9VIBR</name>
<dbReference type="GO" id="GO:0009116">
    <property type="term" value="P:nucleoside metabolic process"/>
    <property type="evidence" value="ECO:0007669"/>
    <property type="project" value="InterPro"/>
</dbReference>
<dbReference type="RefSeq" id="WP_171361011.1">
    <property type="nucleotide sequence ID" value="NZ_VTXC01000024.1"/>
</dbReference>
<protein>
    <recommendedName>
        <fullName evidence="3">Nucleoside phosphorylase domain-containing protein</fullName>
    </recommendedName>
</protein>
<dbReference type="AlphaFoldDB" id="A0A7Y4EDH7"/>
<evidence type="ECO:0000313" key="2">
    <source>
        <dbReference type="Proteomes" id="UP000565719"/>
    </source>
</evidence>
<dbReference type="Proteomes" id="UP000565719">
    <property type="component" value="Unassembled WGS sequence"/>
</dbReference>
<gene>
    <name evidence="1" type="ORF">F0225_10275</name>
</gene>
<sequence>MKLSTTGSCSALLAQQHTPNTASHLNIKRIRNLPLDKQNHFKKHHMPTLLKIEIRQSGDRMHAIRAGFAGKDPYENNQCSQIVRSLTTSQAPSRYISVSDQKRIGSGKMHSLGQLTLREIPTSIASNIGEYLEAKPVLKGTAINLPDNSIDHTMNVSAYLANRLPSGLVDLINKSGAEFFLFNSSDQDIAAHYKNTGFDKCYKISSPTSTRFYVVKNHQTNEDKIIVSGIGSHTRLEHQILQFHFAGVDVAKKLTSIGNIDDLKTSSLAKLKSQLDQIQADNKILYVGARWKVMESIANQEFELSGDNEGEGYKKLNPINHKIGPFIFDSAKLNKQGKSIAIAALRMPNGELSYDAVKTFADSGFTKIIMCGAGGRIIGDAPMGDYIHLTHSSYKDSNVNISSNTNIIIPNDFSHINTASCTNTTVDSPLVETKQWLSQQQEANVGSVDVETAHIFRAVNDSIHPITIVPGMFVSDVVGEHPLEDKISGNGADKYISEFIKVTWNAFFQLEK</sequence>
<dbReference type="EMBL" id="VTXC01000024">
    <property type="protein sequence ID" value="NOH71720.1"/>
    <property type="molecule type" value="Genomic_DNA"/>
</dbReference>
<comment type="caution">
    <text evidence="1">The sequence shown here is derived from an EMBL/GenBank/DDBJ whole genome shotgun (WGS) entry which is preliminary data.</text>
</comment>
<dbReference type="GO" id="GO:0003824">
    <property type="term" value="F:catalytic activity"/>
    <property type="evidence" value="ECO:0007669"/>
    <property type="project" value="InterPro"/>
</dbReference>
<dbReference type="InterPro" id="IPR035994">
    <property type="entry name" value="Nucleoside_phosphorylase_sf"/>
</dbReference>
<accession>A0A7Y4EDH7</accession>
<dbReference type="SUPFAM" id="SSF53167">
    <property type="entry name" value="Purine and uridine phosphorylases"/>
    <property type="match status" value="1"/>
</dbReference>
<proteinExistence type="predicted"/>